<keyword evidence="2" id="KW-0812">Transmembrane</keyword>
<dbReference type="EMBL" id="JBITGY010000001">
    <property type="protein sequence ID" value="MFI6496351.1"/>
    <property type="molecule type" value="Genomic_DNA"/>
</dbReference>
<keyword evidence="4" id="KW-1185">Reference proteome</keyword>
<accession>A0ABW7YKC5</accession>
<keyword evidence="2" id="KW-0472">Membrane</keyword>
<evidence type="ECO:0000313" key="4">
    <source>
        <dbReference type="Proteomes" id="UP001612741"/>
    </source>
</evidence>
<organism evidence="3 4">
    <name type="scientific">Nonomuraea typhae</name>
    <dbReference type="NCBI Taxonomy" id="2603600"/>
    <lineage>
        <taxon>Bacteria</taxon>
        <taxon>Bacillati</taxon>
        <taxon>Actinomycetota</taxon>
        <taxon>Actinomycetes</taxon>
        <taxon>Streptosporangiales</taxon>
        <taxon>Streptosporangiaceae</taxon>
        <taxon>Nonomuraea</taxon>
    </lineage>
</organism>
<dbReference type="Proteomes" id="UP001612741">
    <property type="component" value="Unassembled WGS sequence"/>
</dbReference>
<reference evidence="3 4" key="1">
    <citation type="submission" date="2024-10" db="EMBL/GenBank/DDBJ databases">
        <title>The Natural Products Discovery Center: Release of the First 8490 Sequenced Strains for Exploring Actinobacteria Biosynthetic Diversity.</title>
        <authorList>
            <person name="Kalkreuter E."/>
            <person name="Kautsar S.A."/>
            <person name="Yang D."/>
            <person name="Bader C.D."/>
            <person name="Teijaro C.N."/>
            <person name="Fluegel L."/>
            <person name="Davis C.M."/>
            <person name="Simpson J.R."/>
            <person name="Lauterbach L."/>
            <person name="Steele A.D."/>
            <person name="Gui C."/>
            <person name="Meng S."/>
            <person name="Li G."/>
            <person name="Viehrig K."/>
            <person name="Ye F."/>
            <person name="Su P."/>
            <person name="Kiefer A.F."/>
            <person name="Nichols A."/>
            <person name="Cepeda A.J."/>
            <person name="Yan W."/>
            <person name="Fan B."/>
            <person name="Jiang Y."/>
            <person name="Adhikari A."/>
            <person name="Zheng C.-J."/>
            <person name="Schuster L."/>
            <person name="Cowan T.M."/>
            <person name="Smanski M.J."/>
            <person name="Chevrette M.G."/>
            <person name="De Carvalho L.P.S."/>
            <person name="Shen B."/>
        </authorList>
    </citation>
    <scope>NUCLEOTIDE SEQUENCE [LARGE SCALE GENOMIC DNA]</scope>
    <source>
        <strain evidence="3 4">NPDC050545</strain>
    </source>
</reference>
<feature type="transmembrane region" description="Helical" evidence="2">
    <location>
        <begin position="166"/>
        <end position="190"/>
    </location>
</feature>
<gene>
    <name evidence="3" type="ORF">ACIBG2_03150</name>
</gene>
<name>A0ABW7YKC5_9ACTN</name>
<proteinExistence type="predicted"/>
<feature type="transmembrane region" description="Helical" evidence="2">
    <location>
        <begin position="236"/>
        <end position="259"/>
    </location>
</feature>
<feature type="region of interest" description="Disordered" evidence="1">
    <location>
        <begin position="1"/>
        <end position="83"/>
    </location>
</feature>
<feature type="transmembrane region" description="Helical" evidence="2">
    <location>
        <begin position="196"/>
        <end position="215"/>
    </location>
</feature>
<comment type="caution">
    <text evidence="3">The sequence shown here is derived from an EMBL/GenBank/DDBJ whole genome shotgun (WGS) entry which is preliminary data.</text>
</comment>
<dbReference type="Pfam" id="PF14362">
    <property type="entry name" value="DUF4407"/>
    <property type="match status" value="1"/>
</dbReference>
<evidence type="ECO:0000256" key="2">
    <source>
        <dbReference type="SAM" id="Phobius"/>
    </source>
</evidence>
<feature type="transmembrane region" description="Helical" evidence="2">
    <location>
        <begin position="455"/>
        <end position="478"/>
    </location>
</feature>
<feature type="compositionally biased region" description="Low complexity" evidence="1">
    <location>
        <begin position="45"/>
        <end position="58"/>
    </location>
</feature>
<feature type="region of interest" description="Disordered" evidence="1">
    <location>
        <begin position="105"/>
        <end position="124"/>
    </location>
</feature>
<dbReference type="RefSeq" id="WP_397078416.1">
    <property type="nucleotide sequence ID" value="NZ_JBITGY010000001.1"/>
</dbReference>
<evidence type="ECO:0000256" key="1">
    <source>
        <dbReference type="SAM" id="MobiDB-lite"/>
    </source>
</evidence>
<protein>
    <submittedName>
        <fullName evidence="3">DUF4407 domain-containing protein</fullName>
    </submittedName>
</protein>
<sequence length="550" mass="59615">MTNGDEHHHTGSGAEQDEHHPGSRAERDEHHHTGSGAERDERRLTGAANRAATTPAAETDFHGEAADHALPYHPDAPTDRHRAFAPEGGAEETADYRVFRAGDTVEQPRPEFGWPEQESDRPHLPHLEGVRGASGAGRWDVARRVRALAGVDEGLLDRVPEERHRYTGLGGVVLGTAAVAFVSMLAALVMVFGGGWTLLVAVPIAVSWAILVGNFDRWLVAGGHGVMGWAQKLTIMLPRLIVATLLGVIIAEPVVLAVFDSAVQEQVKQTRSTANLAYEAALKRCNPAPDASGGIPAAPADCAAKALTLSLAGAPTERLAERDQLKRQHDELTGKVAADRAELARRQDLARRECNGTGGAGLTGRAGEGPNCARNRAEADAFAEDSKIAANTATIATLNDRLTRLNTDLGASSTTYAGDLSAKIQQKVAERRAQQGHIGLLERLEALGVLKDGSAMLFVSIWLVTLFFIVIDVMPALVKFLSPTTTYDELVTQRLELRRRTQERANEVELRRHMLAADEELRTLSRADRRSRARHEVDLDRLRTDLAARL</sequence>
<dbReference type="InterPro" id="IPR025519">
    <property type="entry name" value="DUF4407"/>
</dbReference>
<evidence type="ECO:0000313" key="3">
    <source>
        <dbReference type="EMBL" id="MFI6496351.1"/>
    </source>
</evidence>
<keyword evidence="2" id="KW-1133">Transmembrane helix</keyword>
<feature type="compositionally biased region" description="Basic and acidic residues" evidence="1">
    <location>
        <begin position="16"/>
        <end position="44"/>
    </location>
</feature>